<evidence type="ECO:0000313" key="3">
    <source>
        <dbReference type="EMBL" id="NMO20085.1"/>
    </source>
</evidence>
<dbReference type="GO" id="GO:0008270">
    <property type="term" value="F:zinc ion binding"/>
    <property type="evidence" value="ECO:0007669"/>
    <property type="project" value="UniProtKB-UniRule"/>
</dbReference>
<protein>
    <recommendedName>
        <fullName evidence="2">Peptidase M12A domain-containing protein</fullName>
    </recommendedName>
</protein>
<keyword evidence="1" id="KW-0378">Hydrolase</keyword>
<feature type="binding site" evidence="1">
    <location>
        <position position="205"/>
    </location>
    <ligand>
        <name>Zn(2+)</name>
        <dbReference type="ChEBI" id="CHEBI:29105"/>
        <note>catalytic</note>
    </ligand>
</feature>
<dbReference type="Gene3D" id="3.40.390.10">
    <property type="entry name" value="Collagenase (Catalytic Domain)"/>
    <property type="match status" value="1"/>
</dbReference>
<accession>A0A848LQA6</accession>
<evidence type="ECO:0000256" key="1">
    <source>
        <dbReference type="PROSITE-ProRule" id="PRU01211"/>
    </source>
</evidence>
<feature type="active site" evidence="1">
    <location>
        <position position="196"/>
    </location>
</feature>
<evidence type="ECO:0000259" key="2">
    <source>
        <dbReference type="PROSITE" id="PS51864"/>
    </source>
</evidence>
<keyword evidence="1" id="KW-0479">Metal-binding</keyword>
<keyword evidence="1" id="KW-0862">Zinc</keyword>
<comment type="caution">
    <text evidence="1">Lacks conserved residue(s) required for the propagation of feature annotation.</text>
</comment>
<sequence length="500" mass="53558">MVAVILTLGACGEEQPSPSLPDGVDSEAANEINWLPPNSPSRTAYWRNARTGQLHQRHYVEVDGQAISEGDIILGPVREVEALSKAALQGQVAAQDVSSMGLTSTGATYIWPNNLVPYTIDPALTYPQRVMDAIAHWEANTPIRFIRRDTTNEDLLPNYVIFQYASSGCSSSVGRRGGAQYTRLSASCSLGNTIHEIGHVVGLWHEHTRLDRDNYISINWDNIAPDAKDNFEQNIDETDDRGAYDYGSIMHYPAYAFAIDSGVKTITTLNGAAIGQRTGLSAGDISAVKALYGFTWAQGTNSVNMGPIADRFCFLTAMSGAFAGYGEYISVSQSNGNWHLSGGSLQVGVSGGAACRSSSKVTSEYSWSQGQLPTNLGSATGRVCFLTHVSGSFDGGAEFVHVYSNNGMWYLGGNSMQTGISARARCVAVSGYSNEYTWEQGAGPTYMDWAGRYSCALTRVQGSFKGGGESVKASVEGGRWILGGSSLQVGVGGRARCFRP</sequence>
<feature type="domain" description="Peptidase M12A" evidence="2">
    <location>
        <begin position="98"/>
        <end position="295"/>
    </location>
</feature>
<dbReference type="PANTHER" id="PTHR10127">
    <property type="entry name" value="DISCOIDIN, CUB, EGF, LAMININ , AND ZINC METALLOPROTEASE DOMAIN CONTAINING"/>
    <property type="match status" value="1"/>
</dbReference>
<gene>
    <name evidence="3" type="ORF">HG543_35260</name>
</gene>
<feature type="binding site" evidence="1">
    <location>
        <position position="195"/>
    </location>
    <ligand>
        <name>Zn(2+)</name>
        <dbReference type="ChEBI" id="CHEBI:29105"/>
        <note>catalytic</note>
    </ligand>
</feature>
<dbReference type="InterPro" id="IPR024079">
    <property type="entry name" value="MetalloPept_cat_dom_sf"/>
</dbReference>
<dbReference type="SUPFAM" id="SSF55486">
    <property type="entry name" value="Metalloproteases ('zincins'), catalytic domain"/>
    <property type="match status" value="1"/>
</dbReference>
<dbReference type="PANTHER" id="PTHR10127:SF850">
    <property type="entry name" value="METALLOENDOPEPTIDASE"/>
    <property type="match status" value="1"/>
</dbReference>
<comment type="caution">
    <text evidence="3">The sequence shown here is derived from an EMBL/GenBank/DDBJ whole genome shotgun (WGS) entry which is preliminary data.</text>
</comment>
<dbReference type="GO" id="GO:0004222">
    <property type="term" value="F:metalloendopeptidase activity"/>
    <property type="evidence" value="ECO:0007669"/>
    <property type="project" value="UniProtKB-UniRule"/>
</dbReference>
<dbReference type="SMART" id="SM00235">
    <property type="entry name" value="ZnMc"/>
    <property type="match status" value="1"/>
</dbReference>
<comment type="cofactor">
    <cofactor evidence="1">
        <name>Zn(2+)</name>
        <dbReference type="ChEBI" id="CHEBI:29105"/>
    </cofactor>
    <text evidence="1">Binds 1 zinc ion per subunit.</text>
</comment>
<dbReference type="EMBL" id="JABBJJ010000223">
    <property type="protein sequence ID" value="NMO20085.1"/>
    <property type="molecule type" value="Genomic_DNA"/>
</dbReference>
<dbReference type="GO" id="GO:0006508">
    <property type="term" value="P:proteolysis"/>
    <property type="evidence" value="ECO:0007669"/>
    <property type="project" value="UniProtKB-KW"/>
</dbReference>
<reference evidence="3 4" key="1">
    <citation type="submission" date="2020-04" db="EMBL/GenBank/DDBJ databases">
        <title>Draft genome of Pyxidicoccus fallax type strain.</title>
        <authorList>
            <person name="Whitworth D.E."/>
        </authorList>
    </citation>
    <scope>NUCLEOTIDE SEQUENCE [LARGE SCALE GENOMIC DNA]</scope>
    <source>
        <strain evidence="3 4">DSM 14698</strain>
    </source>
</reference>
<dbReference type="InterPro" id="IPR006026">
    <property type="entry name" value="Peptidase_Metallo"/>
</dbReference>
<proteinExistence type="predicted"/>
<name>A0A848LQA6_9BACT</name>
<keyword evidence="1" id="KW-0482">Metalloprotease</keyword>
<feature type="binding site" evidence="1">
    <location>
        <position position="199"/>
    </location>
    <ligand>
        <name>Zn(2+)</name>
        <dbReference type="ChEBI" id="CHEBI:29105"/>
        <note>catalytic</note>
    </ligand>
</feature>
<dbReference type="PRINTS" id="PR00480">
    <property type="entry name" value="ASTACIN"/>
</dbReference>
<dbReference type="Pfam" id="PF01400">
    <property type="entry name" value="Astacin"/>
    <property type="match status" value="1"/>
</dbReference>
<evidence type="ECO:0000313" key="4">
    <source>
        <dbReference type="Proteomes" id="UP000518300"/>
    </source>
</evidence>
<keyword evidence="4" id="KW-1185">Reference proteome</keyword>
<dbReference type="Proteomes" id="UP000518300">
    <property type="component" value="Unassembled WGS sequence"/>
</dbReference>
<organism evidence="3 4">
    <name type="scientific">Pyxidicoccus fallax</name>
    <dbReference type="NCBI Taxonomy" id="394095"/>
    <lineage>
        <taxon>Bacteria</taxon>
        <taxon>Pseudomonadati</taxon>
        <taxon>Myxococcota</taxon>
        <taxon>Myxococcia</taxon>
        <taxon>Myxococcales</taxon>
        <taxon>Cystobacterineae</taxon>
        <taxon>Myxococcaceae</taxon>
        <taxon>Pyxidicoccus</taxon>
    </lineage>
</organism>
<dbReference type="PROSITE" id="PS51864">
    <property type="entry name" value="ASTACIN"/>
    <property type="match status" value="1"/>
</dbReference>
<dbReference type="InterPro" id="IPR034035">
    <property type="entry name" value="Astacin-like_dom"/>
</dbReference>
<dbReference type="InterPro" id="IPR001506">
    <property type="entry name" value="Peptidase_M12A"/>
</dbReference>
<dbReference type="CDD" id="cd04280">
    <property type="entry name" value="ZnMc_astacin_like"/>
    <property type="match status" value="1"/>
</dbReference>
<keyword evidence="1" id="KW-0645">Protease</keyword>
<dbReference type="AlphaFoldDB" id="A0A848LQA6"/>
<dbReference type="RefSeq" id="WP_169349314.1">
    <property type="nucleotide sequence ID" value="NZ_JABBJJ010000223.1"/>
</dbReference>